<comment type="subcellular location">
    <subcellularLocation>
        <location evidence="1 11">Cell outer membrane</location>
        <topology evidence="1 11">Multi-pass membrane protein</topology>
    </subcellularLocation>
</comment>
<dbReference type="GO" id="GO:0009279">
    <property type="term" value="C:cell outer membrane"/>
    <property type="evidence" value="ECO:0007669"/>
    <property type="project" value="UniProtKB-SubCell"/>
</dbReference>
<keyword evidence="13" id="KW-0732">Signal</keyword>
<keyword evidence="16" id="KW-0675">Receptor</keyword>
<evidence type="ECO:0000313" key="17">
    <source>
        <dbReference type="Proteomes" id="UP000007150"/>
    </source>
</evidence>
<dbReference type="KEGG" id="sch:Sphch_3465"/>
<evidence type="ECO:0000256" key="5">
    <source>
        <dbReference type="ARBA" id="ARBA00022692"/>
    </source>
</evidence>
<keyword evidence="8 12" id="KW-0798">TonB box</keyword>
<evidence type="ECO:0000313" key="16">
    <source>
        <dbReference type="EMBL" id="AEG51056.1"/>
    </source>
</evidence>
<proteinExistence type="inferred from homology"/>
<dbReference type="Pfam" id="PF00593">
    <property type="entry name" value="TonB_dep_Rec_b-barrel"/>
    <property type="match status" value="1"/>
</dbReference>
<dbReference type="SUPFAM" id="SSF56935">
    <property type="entry name" value="Porins"/>
    <property type="match status" value="1"/>
</dbReference>
<sequence length="775" mass="84503" precursor="true">MKKYKAILCLAGATVIVPAAYAQAIPANSEDAASSAAGVSDIVVTAQKRAQSLSTVPMSVTALTGDQLAARGISDVQDLAKVTPGFNFVQSGSGVPVYSLRGVGFYDTAVGARPTVSVYVDEAPLPFSVMTSGAAFDLERVEVLKGPQGTLFGQNATGGAINYIAAKPKDQLHAGITASFARFNTLDTQAYITGPLAPGLNARLAVRGVRGDEWQQSYTRDDELGRQRFLQGRFLLDWDASDRLKLSLNLNGFIDKSDTQAGQLIAITPLFTAFSGTIPLVTNYPHSPETPRAADWDPNTLYRKNNKFFQAVVRADYELTDNITLVSLNSYAHMKMRQHVDLDGTALPNGELTVGGRLTSFSTEERLTGNFGPATIIFGLNYAYDKTREDSIWGTYYSTQNSLFTPTTNDSAAAPYGYQNFNTYAAFGNIDYDIGRLITLHAGARYTKADLSYEGCGRPANLNSAVSATQLFSMFRGSFGLGPIPFIGVDRCMALDAQLAFTPHIAGTFNEDSLSWRAGIDIKPAERVLLYFNASRGYKAGSVPVISGTSADQYRPVKQETVLALEAGFKASLLDRHMDVTGAVFNYDYSDKQLQGRINTLLGTFLALVNVPKSRVRGFETQVSVYPVNGLTLTAAATYLESKVTSDFVNYTMIGNRQNFKGNEFPYTPKWQINLDGTYKFPISSDLDANLGANYTYRTKTNAGFGNEPILYMKNYGTLDLRAGFGSNDGNWQVSVFGRNVMNTYYWTNVAKMYDVVRRIAGQPATYGVQFNGKF</sequence>
<evidence type="ECO:0000256" key="8">
    <source>
        <dbReference type="ARBA" id="ARBA00023077"/>
    </source>
</evidence>
<dbReference type="EMBL" id="CP002799">
    <property type="protein sequence ID" value="AEG51056.1"/>
    <property type="molecule type" value="Genomic_DNA"/>
</dbReference>
<evidence type="ECO:0000259" key="15">
    <source>
        <dbReference type="Pfam" id="PF07715"/>
    </source>
</evidence>
<keyword evidence="6" id="KW-0408">Iron</keyword>
<dbReference type="RefSeq" id="WP_013849286.1">
    <property type="nucleotide sequence ID" value="NC_015594.1"/>
</dbReference>
<feature type="domain" description="TonB-dependent receptor-like beta-barrel" evidence="14">
    <location>
        <begin position="280"/>
        <end position="741"/>
    </location>
</feature>
<keyword evidence="4" id="KW-0410">Iron transport</keyword>
<dbReference type="InterPro" id="IPR039426">
    <property type="entry name" value="TonB-dep_rcpt-like"/>
</dbReference>
<organism evidence="16 17">
    <name type="scientific">Sphingobium chlorophenolicum L-1</name>
    <dbReference type="NCBI Taxonomy" id="690566"/>
    <lineage>
        <taxon>Bacteria</taxon>
        <taxon>Pseudomonadati</taxon>
        <taxon>Pseudomonadota</taxon>
        <taxon>Alphaproteobacteria</taxon>
        <taxon>Sphingomonadales</taxon>
        <taxon>Sphingomonadaceae</taxon>
        <taxon>Sphingobium</taxon>
    </lineage>
</organism>
<dbReference type="STRING" id="690566.Sphch_3465"/>
<dbReference type="GO" id="GO:0006826">
    <property type="term" value="P:iron ion transport"/>
    <property type="evidence" value="ECO:0007669"/>
    <property type="project" value="UniProtKB-KW"/>
</dbReference>
<dbReference type="PROSITE" id="PS52016">
    <property type="entry name" value="TONB_DEPENDENT_REC_3"/>
    <property type="match status" value="1"/>
</dbReference>
<evidence type="ECO:0000256" key="7">
    <source>
        <dbReference type="ARBA" id="ARBA00023065"/>
    </source>
</evidence>
<dbReference type="InterPro" id="IPR036942">
    <property type="entry name" value="Beta-barrel_TonB_sf"/>
</dbReference>
<dbReference type="PANTHER" id="PTHR32552:SF81">
    <property type="entry name" value="TONB-DEPENDENT OUTER MEMBRANE RECEPTOR"/>
    <property type="match status" value="1"/>
</dbReference>
<dbReference type="PANTHER" id="PTHR32552">
    <property type="entry name" value="FERRICHROME IRON RECEPTOR-RELATED"/>
    <property type="match status" value="1"/>
</dbReference>
<feature type="signal peptide" evidence="13">
    <location>
        <begin position="1"/>
        <end position="24"/>
    </location>
</feature>
<dbReference type="AlphaFoldDB" id="F6F3P4"/>
<accession>F6F3P4</accession>
<keyword evidence="10 11" id="KW-0998">Cell outer membrane</keyword>
<evidence type="ECO:0000256" key="9">
    <source>
        <dbReference type="ARBA" id="ARBA00023136"/>
    </source>
</evidence>
<evidence type="ECO:0000256" key="6">
    <source>
        <dbReference type="ARBA" id="ARBA00023004"/>
    </source>
</evidence>
<evidence type="ECO:0000256" key="1">
    <source>
        <dbReference type="ARBA" id="ARBA00004571"/>
    </source>
</evidence>
<name>F6F3P4_SPHCR</name>
<evidence type="ECO:0000256" key="11">
    <source>
        <dbReference type="PROSITE-ProRule" id="PRU01360"/>
    </source>
</evidence>
<comment type="similarity">
    <text evidence="11 12">Belongs to the TonB-dependent receptor family.</text>
</comment>
<feature type="domain" description="TonB-dependent receptor plug" evidence="15">
    <location>
        <begin position="53"/>
        <end position="160"/>
    </location>
</feature>
<evidence type="ECO:0000256" key="13">
    <source>
        <dbReference type="SAM" id="SignalP"/>
    </source>
</evidence>
<dbReference type="Proteomes" id="UP000007150">
    <property type="component" value="Chromosome 2"/>
</dbReference>
<keyword evidence="17" id="KW-1185">Reference proteome</keyword>
<dbReference type="Pfam" id="PF07715">
    <property type="entry name" value="Plug"/>
    <property type="match status" value="1"/>
</dbReference>
<keyword evidence="7" id="KW-0406">Ion transport</keyword>
<evidence type="ECO:0000256" key="4">
    <source>
        <dbReference type="ARBA" id="ARBA00022496"/>
    </source>
</evidence>
<protein>
    <submittedName>
        <fullName evidence="16">TonB-dependent receptor plug</fullName>
    </submittedName>
</protein>
<evidence type="ECO:0000256" key="3">
    <source>
        <dbReference type="ARBA" id="ARBA00022452"/>
    </source>
</evidence>
<feature type="chain" id="PRO_5003335766" evidence="13">
    <location>
        <begin position="25"/>
        <end position="775"/>
    </location>
</feature>
<keyword evidence="2 11" id="KW-0813">Transport</keyword>
<dbReference type="Gene3D" id="2.40.170.20">
    <property type="entry name" value="TonB-dependent receptor, beta-barrel domain"/>
    <property type="match status" value="1"/>
</dbReference>
<keyword evidence="9 11" id="KW-0472">Membrane</keyword>
<evidence type="ECO:0000256" key="12">
    <source>
        <dbReference type="RuleBase" id="RU003357"/>
    </source>
</evidence>
<reference evidence="16 17" key="1">
    <citation type="submission" date="2011-05" db="EMBL/GenBank/DDBJ databases">
        <title>Complete sequence of chromosome 2 of Sphingobium chlorophenolicum L-1.</title>
        <authorList>
            <consortium name="US DOE Joint Genome Institute"/>
            <person name="Lucas S."/>
            <person name="Han J."/>
            <person name="Lapidus A."/>
            <person name="Cheng J.-F."/>
            <person name="Goodwin L."/>
            <person name="Pitluck S."/>
            <person name="Peters L."/>
            <person name="Daligault H."/>
            <person name="Han C."/>
            <person name="Tapia R."/>
            <person name="Land M."/>
            <person name="Hauser L."/>
            <person name="Kyrpides N."/>
            <person name="Ivanova N."/>
            <person name="Pagani I."/>
            <person name="Turner P."/>
            <person name="Copley S."/>
            <person name="Woyke T."/>
        </authorList>
    </citation>
    <scope>NUCLEOTIDE SEQUENCE [LARGE SCALE GENOMIC DNA]</scope>
    <source>
        <strain evidence="16 17">L-1</strain>
    </source>
</reference>
<evidence type="ECO:0000256" key="2">
    <source>
        <dbReference type="ARBA" id="ARBA00022448"/>
    </source>
</evidence>
<dbReference type="InterPro" id="IPR012910">
    <property type="entry name" value="Plug_dom"/>
</dbReference>
<evidence type="ECO:0000259" key="14">
    <source>
        <dbReference type="Pfam" id="PF00593"/>
    </source>
</evidence>
<evidence type="ECO:0000256" key="10">
    <source>
        <dbReference type="ARBA" id="ARBA00023237"/>
    </source>
</evidence>
<keyword evidence="3 11" id="KW-1134">Transmembrane beta strand</keyword>
<dbReference type="InterPro" id="IPR000531">
    <property type="entry name" value="Beta-barrel_TonB"/>
</dbReference>
<dbReference type="HOGENOM" id="CLU_008287_15_0_5"/>
<gene>
    <name evidence="16" type="ORF">Sphch_3465</name>
</gene>
<keyword evidence="5 11" id="KW-0812">Transmembrane</keyword>